<feature type="domain" description="Mannosylglycerate hydrolase MGH1-like glycoside hydrolase" evidence="3">
    <location>
        <begin position="112"/>
        <end position="428"/>
    </location>
</feature>
<gene>
    <name evidence="4" type="ORF">SAMN05421747_105107</name>
</gene>
<dbReference type="Pfam" id="PF03633">
    <property type="entry name" value="Glyco_hydro_65C"/>
    <property type="match status" value="1"/>
</dbReference>
<organism evidence="4 5">
    <name type="scientific">Parapedobacter composti</name>
    <dbReference type="NCBI Taxonomy" id="623281"/>
    <lineage>
        <taxon>Bacteria</taxon>
        <taxon>Pseudomonadati</taxon>
        <taxon>Bacteroidota</taxon>
        <taxon>Sphingobacteriia</taxon>
        <taxon>Sphingobacteriales</taxon>
        <taxon>Sphingobacteriaceae</taxon>
        <taxon>Parapedobacter</taxon>
    </lineage>
</organism>
<dbReference type="AlphaFoldDB" id="A0A1I1GVP1"/>
<dbReference type="InterPro" id="IPR054491">
    <property type="entry name" value="MGH1-like_GH"/>
</dbReference>
<dbReference type="InterPro" id="IPR005194">
    <property type="entry name" value="Glyco_hydro_65_C"/>
</dbReference>
<dbReference type="Proteomes" id="UP000199577">
    <property type="component" value="Unassembled WGS sequence"/>
</dbReference>
<dbReference type="EMBL" id="FOLL01000005">
    <property type="protein sequence ID" value="SFC15536.1"/>
    <property type="molecule type" value="Genomic_DNA"/>
</dbReference>
<dbReference type="GO" id="GO:0005975">
    <property type="term" value="P:carbohydrate metabolic process"/>
    <property type="evidence" value="ECO:0007669"/>
    <property type="project" value="InterPro"/>
</dbReference>
<evidence type="ECO:0000256" key="1">
    <source>
        <dbReference type="SAM" id="SignalP"/>
    </source>
</evidence>
<dbReference type="Gene3D" id="1.50.10.10">
    <property type="match status" value="1"/>
</dbReference>
<dbReference type="Pfam" id="PF22422">
    <property type="entry name" value="MGH1-like_GH"/>
    <property type="match status" value="1"/>
</dbReference>
<name>A0A1I1GVP1_9SPHI</name>
<evidence type="ECO:0000259" key="3">
    <source>
        <dbReference type="Pfam" id="PF22422"/>
    </source>
</evidence>
<keyword evidence="1" id="KW-0732">Signal</keyword>
<dbReference type="InterPro" id="IPR012341">
    <property type="entry name" value="6hp_glycosidase-like_sf"/>
</dbReference>
<dbReference type="RefSeq" id="WP_244518781.1">
    <property type="nucleotide sequence ID" value="NZ_FOLL01000005.1"/>
</dbReference>
<sequence>MVNRLLLGLTFMLAANLGYAQPAFRVLGDSLLAAYAADFNRADPEHVVNEISNAQAFDWLAANIPFFECPDEKLEQIYYYRWWSFRKHLKKTPHGYIFTEFITPVKHAGEFNSISCALGHHIYEGRWLRNPVYINQYIDFWLKYEQHQPGSKFHNFSNWLSDAVYHLYLVNRDERFLVERLALLDADFRWWEANRLLPGGLFWQHDVKDGMEESVSGGRREKNARPTINAYMHGNAVALAKIAAMAGDNRLKDHYSRRAAEIKQLVDRHLWDDTAKFYKTKLEADASLAPREAIGFIPWYFNLPDDRPDRAQAWSQLVDTNGFDAPWGLTTAERREPTFRTRGSGHGCEWDGAIWPFATTQTLKGLANLLSGYRHSGEMSKAVFYDELWTYANAHQKDGQLYLGEYQDEKTGYWLKGDNPRSEFYNHSAFCDLIIHDLVGFKPAEDGGFLFNPLIPEGKWDWFCLDRLSYGGKTVTILWDKRGTRYGKGKGLKIYVDGKVVAKSRRLTKLNVKL</sequence>
<dbReference type="STRING" id="623281.SAMN05421747_105107"/>
<accession>A0A1I1GVP1</accession>
<evidence type="ECO:0000313" key="4">
    <source>
        <dbReference type="EMBL" id="SFC15536.1"/>
    </source>
</evidence>
<feature type="signal peptide" evidence="1">
    <location>
        <begin position="1"/>
        <end position="20"/>
    </location>
</feature>
<dbReference type="SUPFAM" id="SSF48208">
    <property type="entry name" value="Six-hairpin glycosidases"/>
    <property type="match status" value="1"/>
</dbReference>
<reference evidence="4 5" key="1">
    <citation type="submission" date="2016-10" db="EMBL/GenBank/DDBJ databases">
        <authorList>
            <person name="de Groot N.N."/>
        </authorList>
    </citation>
    <scope>NUCLEOTIDE SEQUENCE [LARGE SCALE GENOMIC DNA]</scope>
    <source>
        <strain evidence="4 5">DSM 22900</strain>
    </source>
</reference>
<evidence type="ECO:0000259" key="2">
    <source>
        <dbReference type="Pfam" id="PF03633"/>
    </source>
</evidence>
<keyword evidence="5" id="KW-1185">Reference proteome</keyword>
<feature type="domain" description="Glycoside hydrolase family 65 C-terminal" evidence="2">
    <location>
        <begin position="446"/>
        <end position="501"/>
    </location>
</feature>
<dbReference type="InterPro" id="IPR008928">
    <property type="entry name" value="6-hairpin_glycosidase_sf"/>
</dbReference>
<evidence type="ECO:0000313" key="5">
    <source>
        <dbReference type="Proteomes" id="UP000199577"/>
    </source>
</evidence>
<feature type="chain" id="PRO_5011486753" evidence="1">
    <location>
        <begin position="21"/>
        <end position="514"/>
    </location>
</feature>
<protein>
    <submittedName>
        <fullName evidence="4">Trehalase</fullName>
    </submittedName>
</protein>
<proteinExistence type="predicted"/>